<dbReference type="Proteomes" id="UP000249873">
    <property type="component" value="Chromosome"/>
</dbReference>
<accession>A0A2Z4GEK5</accession>
<dbReference type="KEGG" id="als:DJ013_14305"/>
<gene>
    <name evidence="2" type="ORF">DJ013_14305</name>
</gene>
<dbReference type="AlphaFoldDB" id="A0A2Z4GEK5"/>
<protein>
    <recommendedName>
        <fullName evidence="1">LTD domain-containing protein</fullName>
    </recommendedName>
</protein>
<evidence type="ECO:0000259" key="1">
    <source>
        <dbReference type="PROSITE" id="PS51841"/>
    </source>
</evidence>
<dbReference type="EMBL" id="CP029480">
    <property type="protein sequence ID" value="AWV99273.1"/>
    <property type="molecule type" value="Genomic_DNA"/>
</dbReference>
<proteinExistence type="predicted"/>
<dbReference type="PROSITE" id="PS51841">
    <property type="entry name" value="LTD"/>
    <property type="match status" value="1"/>
</dbReference>
<keyword evidence="3" id="KW-1185">Reference proteome</keyword>
<evidence type="ECO:0000313" key="3">
    <source>
        <dbReference type="Proteomes" id="UP000249873"/>
    </source>
</evidence>
<sequence>MFSENTALSNGAGNNIFAGRIQNGMAFRRGLIKFDVSAVPSDAIIQSVVLDLYVFRSARSSTTPHNFDIHKVLNDWGEAGSSGNGSGAAAQTGDATWSQRLYPNTDWTASGGDYETILSASQMVAYSSFNLEKDEWSSAQMVSDVLSWLANPSTNYGWILIGDETINGSAKGFASKEMAPPFDYARPKLSINYTIPSDNRIILNEVNAQKRRIELYNSDTSAVDISNYTLLNGSTTSTISGGNVSVLNGSLMLDSAAYIVLHWPDLNQNDGEVALYNGDTTSGDLIDYIQYGSGTQVHAGKAVTEGVWDNIASFLSTEADSGKSYSLNTAQSYANGTESNMTNWLSQLETPTYNNNPCPSSLNLKGILVEADYASSDFIELEGSINAPKAILINAANAIYLKPGLEVEMGNVLNIEISACPE</sequence>
<evidence type="ECO:0000313" key="2">
    <source>
        <dbReference type="EMBL" id="AWV99273.1"/>
    </source>
</evidence>
<dbReference type="OrthoDB" id="9806464at2"/>
<feature type="domain" description="LTD" evidence="1">
    <location>
        <begin position="189"/>
        <end position="293"/>
    </location>
</feature>
<organism evidence="2 3">
    <name type="scientific">Arcticibacterium luteifluviistationis</name>
    <dbReference type="NCBI Taxonomy" id="1784714"/>
    <lineage>
        <taxon>Bacteria</taxon>
        <taxon>Pseudomonadati</taxon>
        <taxon>Bacteroidota</taxon>
        <taxon>Cytophagia</taxon>
        <taxon>Cytophagales</taxon>
        <taxon>Leadbetterellaceae</taxon>
        <taxon>Arcticibacterium</taxon>
    </lineage>
</organism>
<name>A0A2Z4GEK5_9BACT</name>
<dbReference type="InterPro" id="IPR001322">
    <property type="entry name" value="Lamin_tail_dom"/>
</dbReference>
<dbReference type="NCBIfam" id="NF033679">
    <property type="entry name" value="DNRLRE_dom"/>
    <property type="match status" value="1"/>
</dbReference>
<reference evidence="2 3" key="1">
    <citation type="submission" date="2018-05" db="EMBL/GenBank/DDBJ databases">
        <title>Complete genome sequence of Arcticibacterium luteifluviistationis SM1504T, a cytophagaceae bacterium isolated from Arctic surface seawater.</title>
        <authorList>
            <person name="Li Y."/>
            <person name="Qin Q.-L."/>
        </authorList>
    </citation>
    <scope>NUCLEOTIDE SEQUENCE [LARGE SCALE GENOMIC DNA]</scope>
    <source>
        <strain evidence="2 3">SM1504</strain>
    </source>
</reference>